<dbReference type="Proteomes" id="UP001259832">
    <property type="component" value="Unassembled WGS sequence"/>
</dbReference>
<feature type="compositionally biased region" description="Acidic residues" evidence="1">
    <location>
        <begin position="366"/>
        <end position="381"/>
    </location>
</feature>
<feature type="region of interest" description="Disordered" evidence="1">
    <location>
        <begin position="284"/>
        <end position="315"/>
    </location>
</feature>
<feature type="compositionally biased region" description="Low complexity" evidence="1">
    <location>
        <begin position="220"/>
        <end position="233"/>
    </location>
</feature>
<evidence type="ECO:0000313" key="3">
    <source>
        <dbReference type="Proteomes" id="UP001259832"/>
    </source>
</evidence>
<evidence type="ECO:0000313" key="2">
    <source>
        <dbReference type="EMBL" id="KAK1941201.1"/>
    </source>
</evidence>
<dbReference type="EMBL" id="JASMQC010000012">
    <property type="protein sequence ID" value="KAK1941201.1"/>
    <property type="molecule type" value="Genomic_DNA"/>
</dbReference>
<gene>
    <name evidence="2" type="ORF">P3T76_007067</name>
</gene>
<feature type="region of interest" description="Disordered" evidence="1">
    <location>
        <begin position="114"/>
        <end position="135"/>
    </location>
</feature>
<feature type="compositionally biased region" description="Polar residues" evidence="1">
    <location>
        <begin position="62"/>
        <end position="81"/>
    </location>
</feature>
<reference evidence="2" key="1">
    <citation type="submission" date="2023-08" db="EMBL/GenBank/DDBJ databases">
        <title>Reference Genome Resource for the Citrus Pathogen Phytophthora citrophthora.</title>
        <authorList>
            <person name="Moller H."/>
            <person name="Coetzee B."/>
            <person name="Rose L.J."/>
            <person name="Van Niekerk J.M."/>
        </authorList>
    </citation>
    <scope>NUCLEOTIDE SEQUENCE</scope>
    <source>
        <strain evidence="2">STE-U-9442</strain>
    </source>
</reference>
<feature type="region of interest" description="Disordered" evidence="1">
    <location>
        <begin position="189"/>
        <end position="257"/>
    </location>
</feature>
<accession>A0AAD9GMK7</accession>
<protein>
    <submittedName>
        <fullName evidence="2">Uncharacterized protein</fullName>
    </submittedName>
</protein>
<proteinExistence type="predicted"/>
<sequence length="422" mass="47652">MAYAPLSGPPEENMPTTIEPGNSEIKTWHRSTIAAVPSFGNPHPPVDRFRARHKRPVKEIPQQLTTSDIPVQPPMKSSSVRKASKLTDSRSELPLLLRQSRAAARHRELARSDILTDDDNQEIEPPAPDANKQTWKRGGELPELAMAHIRDRVGYKRRASHNKRLSIILGRAPPIVDFQTNHNLLTVSSAVDAEGENPETMLPVKEEDDDDSDTMSAYEDSQGSDSDNQDNLDAGPDNVHDLQRADGTDPNESEGLSDEIRRLQLESHARKFISRRSLLNQLQNEEDAAVSRQSRKGPGQQEHKRKSRRQSQVTRRSTLVNNVVISDNIYEPSYDYVSADEEAEARLRRRLRVKTRDAKVDLFAEPSDEDSDEDESEEEEDVKVHLGMTQQERDAAFQKLLTQYLGLLQCTPAEVARRLQVN</sequence>
<feature type="region of interest" description="Disordered" evidence="1">
    <location>
        <begin position="362"/>
        <end position="384"/>
    </location>
</feature>
<feature type="region of interest" description="Disordered" evidence="1">
    <location>
        <begin position="54"/>
        <end position="86"/>
    </location>
</feature>
<keyword evidence="3" id="KW-1185">Reference proteome</keyword>
<feature type="region of interest" description="Disordered" evidence="1">
    <location>
        <begin position="1"/>
        <end position="22"/>
    </location>
</feature>
<organism evidence="2 3">
    <name type="scientific">Phytophthora citrophthora</name>
    <dbReference type="NCBI Taxonomy" id="4793"/>
    <lineage>
        <taxon>Eukaryota</taxon>
        <taxon>Sar</taxon>
        <taxon>Stramenopiles</taxon>
        <taxon>Oomycota</taxon>
        <taxon>Peronosporomycetes</taxon>
        <taxon>Peronosporales</taxon>
        <taxon>Peronosporaceae</taxon>
        <taxon>Phytophthora</taxon>
    </lineage>
</organism>
<dbReference type="AlphaFoldDB" id="A0AAD9GMK7"/>
<feature type="compositionally biased region" description="Basic and acidic residues" evidence="1">
    <location>
        <begin position="238"/>
        <end position="247"/>
    </location>
</feature>
<evidence type="ECO:0000256" key="1">
    <source>
        <dbReference type="SAM" id="MobiDB-lite"/>
    </source>
</evidence>
<comment type="caution">
    <text evidence="2">The sequence shown here is derived from an EMBL/GenBank/DDBJ whole genome shotgun (WGS) entry which is preliminary data.</text>
</comment>
<name>A0AAD9GMK7_9STRA</name>